<dbReference type="HOGENOM" id="CLU_3246193_0_0_6"/>
<protein>
    <submittedName>
        <fullName evidence="1">Uncharacterized protein</fullName>
    </submittedName>
</protein>
<organism evidence="1 2">
    <name type="scientific">Aggregatibacter segnis ATCC 33393</name>
    <dbReference type="NCBI Taxonomy" id="888057"/>
    <lineage>
        <taxon>Bacteria</taxon>
        <taxon>Pseudomonadati</taxon>
        <taxon>Pseudomonadota</taxon>
        <taxon>Gammaproteobacteria</taxon>
        <taxon>Pasteurellales</taxon>
        <taxon>Pasteurellaceae</taxon>
        <taxon>Aggregatibacter</taxon>
    </lineage>
</organism>
<dbReference type="AlphaFoldDB" id="E6KXH9"/>
<dbReference type="Proteomes" id="UP000032871">
    <property type="component" value="Unassembled WGS sequence"/>
</dbReference>
<comment type="caution">
    <text evidence="1">The sequence shown here is derived from an EMBL/GenBank/DDBJ whole genome shotgun (WGS) entry which is preliminary data.</text>
</comment>
<sequence length="42" mass="5256">MGKIRNVFIKQHQRGRWRYHWGIDFYTFTFVLVDKLYSSFIT</sequence>
<name>E6KXH9_9PAST</name>
<gene>
    <name evidence="1" type="ORF">HMPREF9064_0873</name>
</gene>
<dbReference type="STRING" id="739.GCA_001059425_00230"/>
<keyword evidence="2" id="KW-1185">Reference proteome</keyword>
<accession>E6KXH9</accession>
<proteinExistence type="predicted"/>
<evidence type="ECO:0000313" key="2">
    <source>
        <dbReference type="Proteomes" id="UP000032871"/>
    </source>
</evidence>
<reference evidence="1 2" key="1">
    <citation type="submission" date="2010-12" db="EMBL/GenBank/DDBJ databases">
        <authorList>
            <person name="Muzny D."/>
            <person name="Qin X."/>
            <person name="Deng J."/>
            <person name="Jiang H."/>
            <person name="Liu Y."/>
            <person name="Qu J."/>
            <person name="Song X.-Z."/>
            <person name="Zhang L."/>
            <person name="Thornton R."/>
            <person name="Coyle M."/>
            <person name="Francisco L."/>
            <person name="Jackson L."/>
            <person name="Javaid M."/>
            <person name="Korchina V."/>
            <person name="Kovar C."/>
            <person name="Mata R."/>
            <person name="Mathew T."/>
            <person name="Ngo R."/>
            <person name="Nguyen L."/>
            <person name="Nguyen N."/>
            <person name="Okwuonu G."/>
            <person name="Ongeri F."/>
            <person name="Pham C."/>
            <person name="Simmons D."/>
            <person name="Wilczek-Boney K."/>
            <person name="Hale W."/>
            <person name="Jakkamsetti A."/>
            <person name="Pham P."/>
            <person name="Ruth R."/>
            <person name="San Lucas F."/>
            <person name="Warren J."/>
            <person name="Zhang J."/>
            <person name="Zhao Z."/>
            <person name="Zhou C."/>
            <person name="Zhu D."/>
            <person name="Lee S."/>
            <person name="Bess C."/>
            <person name="Blankenburg K."/>
            <person name="Forbes L."/>
            <person name="Fu Q."/>
            <person name="Gubbala S."/>
            <person name="Hirani K."/>
            <person name="Jayaseelan J.C."/>
            <person name="Lara F."/>
            <person name="Munidasa M."/>
            <person name="Palculict T."/>
            <person name="Patil S."/>
            <person name="Pu L.-L."/>
            <person name="Saada N."/>
            <person name="Tang L."/>
            <person name="Weissenberger G."/>
            <person name="Zhu Y."/>
            <person name="Hemphill L."/>
            <person name="Shang Y."/>
            <person name="Youmans B."/>
            <person name="Ayvaz T."/>
            <person name="Ross M."/>
            <person name="Santibanez J."/>
            <person name="Aqrawi P."/>
            <person name="Gross S."/>
            <person name="Joshi V."/>
            <person name="Fowler G."/>
            <person name="Nazareth L."/>
            <person name="Reid J."/>
            <person name="Worley K."/>
            <person name="Petrosino J."/>
            <person name="Highlander S."/>
            <person name="Gibbs R."/>
        </authorList>
    </citation>
    <scope>NUCLEOTIDE SEQUENCE [LARGE SCALE GENOMIC DNA]</scope>
    <source>
        <strain evidence="1 2">ATCC 33393</strain>
    </source>
</reference>
<evidence type="ECO:0000313" key="1">
    <source>
        <dbReference type="EMBL" id="EFU68210.1"/>
    </source>
</evidence>
<dbReference type="EMBL" id="AEPS01000003">
    <property type="protein sequence ID" value="EFU68210.1"/>
    <property type="molecule type" value="Genomic_DNA"/>
</dbReference>